<protein>
    <submittedName>
        <fullName evidence="1">Uncharacterized protein</fullName>
    </submittedName>
</protein>
<evidence type="ECO:0000313" key="1">
    <source>
        <dbReference type="EMBL" id="SMH71671.1"/>
    </source>
</evidence>
<dbReference type="Proteomes" id="UP000230607">
    <property type="component" value="Chromosome 1"/>
</dbReference>
<name>A0A2H1FFX2_9ARCH</name>
<evidence type="ECO:0000313" key="2">
    <source>
        <dbReference type="Proteomes" id="UP000230607"/>
    </source>
</evidence>
<dbReference type="EMBL" id="LT841358">
    <property type="protein sequence ID" value="SMH71671.1"/>
    <property type="molecule type" value="Genomic_DNA"/>
</dbReference>
<sequence length="60" mass="7169">MPPIEIYQEGEIPPLAEMLYSMYDEDGLFFMVDAMKEVIEFLPQLILVQVKRNTRNRSRY</sequence>
<gene>
    <name evidence="1" type="ORF">NCS_11483</name>
</gene>
<proteinExistence type="predicted"/>
<accession>A0A2H1FFX2</accession>
<dbReference type="AlphaFoldDB" id="A0A2H1FFX2"/>
<organism evidence="1 2">
    <name type="scientific">Candidatus Nitrosotalea okcheonensis</name>
    <dbReference type="NCBI Taxonomy" id="1903276"/>
    <lineage>
        <taxon>Archaea</taxon>
        <taxon>Nitrososphaerota</taxon>
        <taxon>Nitrososphaeria</taxon>
        <taxon>Nitrosotaleales</taxon>
        <taxon>Nitrosotaleaceae</taxon>
        <taxon>Nitrosotalea</taxon>
    </lineage>
</organism>
<reference evidence="2" key="1">
    <citation type="submission" date="2017-03" db="EMBL/GenBank/DDBJ databases">
        <authorList>
            <person name="Herbold C."/>
        </authorList>
    </citation>
    <scope>NUCLEOTIDE SEQUENCE [LARGE SCALE GENOMIC DNA]</scope>
</reference>
<keyword evidence="2" id="KW-1185">Reference proteome</keyword>